<dbReference type="InterPro" id="IPR051864">
    <property type="entry name" value="NCF2_NOXA1"/>
</dbReference>
<evidence type="ECO:0000313" key="8">
    <source>
        <dbReference type="Ensembl" id="ENSTRUP00000067358.1"/>
    </source>
</evidence>
<dbReference type="Ensembl" id="ENSTRUT00000069021.1">
    <property type="protein sequence ID" value="ENSTRUP00000067358.1"/>
    <property type="gene ID" value="ENSTRUG00000029451.1"/>
</dbReference>
<dbReference type="Gene3D" id="1.25.40.10">
    <property type="entry name" value="Tetratricopeptide repeat domain"/>
    <property type="match status" value="1"/>
</dbReference>
<accession>A0A674N268</accession>
<feature type="region of interest" description="Disordered" evidence="7">
    <location>
        <begin position="231"/>
        <end position="263"/>
    </location>
</feature>
<evidence type="ECO:0000256" key="1">
    <source>
        <dbReference type="ARBA" id="ARBA00004496"/>
    </source>
</evidence>
<dbReference type="SUPFAM" id="SSF48452">
    <property type="entry name" value="TPR-like"/>
    <property type="match status" value="1"/>
</dbReference>
<reference evidence="8 9" key="1">
    <citation type="journal article" date="2011" name="Genome Biol. Evol.">
        <title>Integration of the genetic map and genome assembly of fugu facilitates insights into distinct features of genome evolution in teleosts and mammals.</title>
        <authorList>
            <person name="Kai W."/>
            <person name="Kikuchi K."/>
            <person name="Tohari S."/>
            <person name="Chew A.K."/>
            <person name="Tay A."/>
            <person name="Fujiwara A."/>
            <person name="Hosoya S."/>
            <person name="Suetake H."/>
            <person name="Naruse K."/>
            <person name="Brenner S."/>
            <person name="Suzuki Y."/>
            <person name="Venkatesh B."/>
        </authorList>
    </citation>
    <scope>NUCLEOTIDE SEQUENCE [LARGE SCALE GENOMIC DNA]</scope>
</reference>
<reference evidence="8" key="3">
    <citation type="submission" date="2025-09" db="UniProtKB">
        <authorList>
            <consortium name="Ensembl"/>
        </authorList>
    </citation>
    <scope>IDENTIFICATION</scope>
</reference>
<dbReference type="GO" id="GO:0016176">
    <property type="term" value="F:superoxide-generating NADPH oxidase activator activity"/>
    <property type="evidence" value="ECO:0007669"/>
    <property type="project" value="TreeGrafter"/>
</dbReference>
<dbReference type="Proteomes" id="UP000005226">
    <property type="component" value="Chromosome 21"/>
</dbReference>
<keyword evidence="9" id="KW-1185">Reference proteome</keyword>
<keyword evidence="3" id="KW-0728">SH3 domain</keyword>
<evidence type="ECO:0000256" key="3">
    <source>
        <dbReference type="ARBA" id="ARBA00022443"/>
    </source>
</evidence>
<dbReference type="OMA" id="CACEVLY"/>
<dbReference type="PANTHER" id="PTHR15175">
    <property type="entry name" value="NEUTROPHIL CYTOSOLIC FACTOR 2, NEUTROPHIL NADPH OXIDASE FACTOR 2"/>
    <property type="match status" value="1"/>
</dbReference>
<evidence type="ECO:0000256" key="2">
    <source>
        <dbReference type="ARBA" id="ARBA00008051"/>
    </source>
</evidence>
<dbReference type="InterPro" id="IPR011990">
    <property type="entry name" value="TPR-like_helical_dom_sf"/>
</dbReference>
<dbReference type="FunFam" id="1.25.40.10:FF:000017">
    <property type="entry name" value="NADPH oxidase regulator NoxR"/>
    <property type="match status" value="1"/>
</dbReference>
<proteinExistence type="inferred from homology"/>
<evidence type="ECO:0000256" key="5">
    <source>
        <dbReference type="ARBA" id="ARBA00022737"/>
    </source>
</evidence>
<keyword evidence="4" id="KW-0963">Cytoplasm</keyword>
<evidence type="ECO:0000256" key="7">
    <source>
        <dbReference type="SAM" id="MobiDB-lite"/>
    </source>
</evidence>
<dbReference type="GO" id="GO:0042554">
    <property type="term" value="P:superoxide anion generation"/>
    <property type="evidence" value="ECO:0007669"/>
    <property type="project" value="TreeGrafter"/>
</dbReference>
<keyword evidence="6" id="KW-0802">TPR repeat</keyword>
<comment type="subcellular location">
    <subcellularLocation>
        <location evidence="1">Cytoplasm</location>
    </subcellularLocation>
</comment>
<evidence type="ECO:0000256" key="4">
    <source>
        <dbReference type="ARBA" id="ARBA00022490"/>
    </source>
</evidence>
<organism evidence="8 9">
    <name type="scientific">Takifugu rubripes</name>
    <name type="common">Japanese pufferfish</name>
    <name type="synonym">Fugu rubripes</name>
    <dbReference type="NCBI Taxonomy" id="31033"/>
    <lineage>
        <taxon>Eukaryota</taxon>
        <taxon>Metazoa</taxon>
        <taxon>Chordata</taxon>
        <taxon>Craniata</taxon>
        <taxon>Vertebrata</taxon>
        <taxon>Euteleostomi</taxon>
        <taxon>Actinopterygii</taxon>
        <taxon>Neopterygii</taxon>
        <taxon>Teleostei</taxon>
        <taxon>Neoteleostei</taxon>
        <taxon>Acanthomorphata</taxon>
        <taxon>Eupercaria</taxon>
        <taxon>Tetraodontiformes</taxon>
        <taxon>Tetradontoidea</taxon>
        <taxon>Tetraodontidae</taxon>
        <taxon>Takifugu</taxon>
    </lineage>
</organism>
<reference evidence="8" key="2">
    <citation type="submission" date="2025-08" db="UniProtKB">
        <authorList>
            <consortium name="Ensembl"/>
        </authorList>
    </citation>
    <scope>IDENTIFICATION</scope>
</reference>
<dbReference type="GeneTree" id="ENSGT00530000063843"/>
<dbReference type="InterPro" id="IPR019734">
    <property type="entry name" value="TPR_rpt"/>
</dbReference>
<evidence type="ECO:0000313" key="9">
    <source>
        <dbReference type="Proteomes" id="UP000005226"/>
    </source>
</evidence>
<sequence length="263" mass="29420">MLYTELLQLWDEAVQAVDVRDWPRALAKLEQIAEPTSRTLFNTASAHLALGHLDPALKALDLTLAKDERLAVGFFQRAAVLMQMNRLEEALSDCIWAQKHMRGNPLIDYRQLGLRFKLSSWQVLHNAAAVYCRMGQWERATQVLLSVSEDRGGPRIIPIDLALEKTLEAIPPLLVPEAVVFRPRKQDVEQLTKRDFLGKAKVQRPLVASPEYYICNNCQVGREQSVTSQVGREQSVTVSGGEGTVSNQSVTSQVGREQSVTSQ</sequence>
<name>A0A674N268_TAKRU</name>
<keyword evidence="5" id="KW-0677">Repeat</keyword>
<protein>
    <submittedName>
        <fullName evidence="8">NADPH oxidase activator 1</fullName>
    </submittedName>
</protein>
<evidence type="ECO:0000256" key="6">
    <source>
        <dbReference type="ARBA" id="ARBA00022803"/>
    </source>
</evidence>
<dbReference type="PANTHER" id="PTHR15175:SF4">
    <property type="entry name" value="NADPH OXIDASE ACTIVATOR 1"/>
    <property type="match status" value="1"/>
</dbReference>
<comment type="similarity">
    <text evidence="2">Belongs to the NCF2/NOXA1 family.</text>
</comment>
<dbReference type="InParanoid" id="A0A674N268"/>
<dbReference type="SMART" id="SM00028">
    <property type="entry name" value="TPR"/>
    <property type="match status" value="2"/>
</dbReference>
<dbReference type="GO" id="GO:0005737">
    <property type="term" value="C:cytoplasm"/>
    <property type="evidence" value="ECO:0007669"/>
    <property type="project" value="UniProtKB-SubCell"/>
</dbReference>
<dbReference type="AlphaFoldDB" id="A0A674N268"/>